<reference evidence="2" key="1">
    <citation type="submission" date="2020-12" db="EMBL/GenBank/DDBJ databases">
        <title>Oil enriched cultivation method for isolating marine PHA-producing bacteria.</title>
        <authorList>
            <person name="Zheng W."/>
            <person name="Yu S."/>
            <person name="Huang Y."/>
        </authorList>
    </citation>
    <scope>NUCLEOTIDE SEQUENCE</scope>
    <source>
        <strain evidence="2">SY-2-12</strain>
    </source>
</reference>
<proteinExistence type="predicted"/>
<comment type="caution">
    <text evidence="2">The sequence shown here is derived from an EMBL/GenBank/DDBJ whole genome shotgun (WGS) entry which is preliminary data.</text>
</comment>
<dbReference type="EMBL" id="JAEKJZ010000001">
    <property type="protein sequence ID" value="MBN9669096.1"/>
    <property type="molecule type" value="Genomic_DNA"/>
</dbReference>
<evidence type="ECO:0000313" key="3">
    <source>
        <dbReference type="Proteomes" id="UP000664096"/>
    </source>
</evidence>
<dbReference type="AlphaFoldDB" id="A0A939EAC9"/>
<name>A0A939EAC9_9HYPH</name>
<feature type="region of interest" description="Disordered" evidence="1">
    <location>
        <begin position="85"/>
        <end position="105"/>
    </location>
</feature>
<dbReference type="Proteomes" id="UP000664096">
    <property type="component" value="Unassembled WGS sequence"/>
</dbReference>
<accession>A0A939EAC9</accession>
<gene>
    <name evidence="2" type="ORF">JF539_02025</name>
</gene>
<evidence type="ECO:0000256" key="1">
    <source>
        <dbReference type="SAM" id="MobiDB-lite"/>
    </source>
</evidence>
<sequence>MDNCPVSDDILKKLLDATFNAVAEVGEQMPENDRAALAVYCYRRGHFRELGLSLAAMCSRTSLVSEAGHAGEVIYAQAKNTSMKRDFASDSRSRGGKAPVSLHVV</sequence>
<evidence type="ECO:0000313" key="2">
    <source>
        <dbReference type="EMBL" id="MBN9669096.1"/>
    </source>
</evidence>
<organism evidence="2 3">
    <name type="scientific">Roseibium aggregatum</name>
    <dbReference type="NCBI Taxonomy" id="187304"/>
    <lineage>
        <taxon>Bacteria</taxon>
        <taxon>Pseudomonadati</taxon>
        <taxon>Pseudomonadota</taxon>
        <taxon>Alphaproteobacteria</taxon>
        <taxon>Hyphomicrobiales</taxon>
        <taxon>Stappiaceae</taxon>
        <taxon>Roseibium</taxon>
    </lineage>
</organism>
<protein>
    <submittedName>
        <fullName evidence="2">Uncharacterized protein</fullName>
    </submittedName>
</protein>